<accession>M2MWA0</accession>
<feature type="region of interest" description="Disordered" evidence="1">
    <location>
        <begin position="61"/>
        <end position="94"/>
    </location>
</feature>
<dbReference type="HOGENOM" id="CLU_2385807_0_0_1"/>
<dbReference type="AlphaFoldDB" id="M2MWA0"/>
<name>M2MWA0_BAUPA</name>
<gene>
    <name evidence="2" type="ORF">BAUCODRAFT_335433</name>
</gene>
<evidence type="ECO:0000313" key="3">
    <source>
        <dbReference type="Proteomes" id="UP000011761"/>
    </source>
</evidence>
<evidence type="ECO:0000256" key="1">
    <source>
        <dbReference type="SAM" id="MobiDB-lite"/>
    </source>
</evidence>
<reference evidence="2 3" key="1">
    <citation type="journal article" date="2012" name="PLoS Pathog.">
        <title>Diverse lifestyles and strategies of plant pathogenesis encoded in the genomes of eighteen Dothideomycetes fungi.</title>
        <authorList>
            <person name="Ohm R.A."/>
            <person name="Feau N."/>
            <person name="Henrissat B."/>
            <person name="Schoch C.L."/>
            <person name="Horwitz B.A."/>
            <person name="Barry K.W."/>
            <person name="Condon B.J."/>
            <person name="Copeland A.C."/>
            <person name="Dhillon B."/>
            <person name="Glaser F."/>
            <person name="Hesse C.N."/>
            <person name="Kosti I."/>
            <person name="LaButti K."/>
            <person name="Lindquist E.A."/>
            <person name="Lucas S."/>
            <person name="Salamov A.A."/>
            <person name="Bradshaw R.E."/>
            <person name="Ciuffetti L."/>
            <person name="Hamelin R.C."/>
            <person name="Kema G.H.J."/>
            <person name="Lawrence C."/>
            <person name="Scott J.A."/>
            <person name="Spatafora J.W."/>
            <person name="Turgeon B.G."/>
            <person name="de Wit P.J.G.M."/>
            <person name="Zhong S."/>
            <person name="Goodwin S.B."/>
            <person name="Grigoriev I.V."/>
        </authorList>
    </citation>
    <scope>NUCLEOTIDE SEQUENCE [LARGE SCALE GENOMIC DNA]</scope>
    <source>
        <strain evidence="2 3">UAMH 10762</strain>
    </source>
</reference>
<organism evidence="2 3">
    <name type="scientific">Baudoinia panamericana (strain UAMH 10762)</name>
    <name type="common">Angels' share fungus</name>
    <name type="synonym">Baudoinia compniacensis (strain UAMH 10762)</name>
    <dbReference type="NCBI Taxonomy" id="717646"/>
    <lineage>
        <taxon>Eukaryota</taxon>
        <taxon>Fungi</taxon>
        <taxon>Dikarya</taxon>
        <taxon>Ascomycota</taxon>
        <taxon>Pezizomycotina</taxon>
        <taxon>Dothideomycetes</taxon>
        <taxon>Dothideomycetidae</taxon>
        <taxon>Mycosphaerellales</taxon>
        <taxon>Teratosphaeriaceae</taxon>
        <taxon>Baudoinia</taxon>
    </lineage>
</organism>
<dbReference type="KEGG" id="bcom:BAUCODRAFT_335433"/>
<sequence length="94" mass="10437">MSNRCGPDKHRRQYVRATVRHPSRLAYSASHSSSLFRFSCAGHGVDGNIAFATTRARGTSLASAPLHRTSSRHRVLSASLRPSHKQAAQKQRQR</sequence>
<dbReference type="EMBL" id="KB445566">
    <property type="protein sequence ID" value="EMC90859.1"/>
    <property type="molecule type" value="Genomic_DNA"/>
</dbReference>
<evidence type="ECO:0000313" key="2">
    <source>
        <dbReference type="EMBL" id="EMC90859.1"/>
    </source>
</evidence>
<dbReference type="GeneID" id="19112154"/>
<keyword evidence="3" id="KW-1185">Reference proteome</keyword>
<dbReference type="RefSeq" id="XP_007682015.1">
    <property type="nucleotide sequence ID" value="XM_007683825.1"/>
</dbReference>
<protein>
    <submittedName>
        <fullName evidence="2">Uncharacterized protein</fullName>
    </submittedName>
</protein>
<dbReference type="Proteomes" id="UP000011761">
    <property type="component" value="Unassembled WGS sequence"/>
</dbReference>
<proteinExistence type="predicted"/>